<comment type="caution">
    <text evidence="9">The sequence shown here is derived from an EMBL/GenBank/DDBJ whole genome shotgun (WGS) entry which is preliminary data.</text>
</comment>
<dbReference type="NCBIfam" id="TIGR03696">
    <property type="entry name" value="Rhs_assc_core"/>
    <property type="match status" value="1"/>
</dbReference>
<evidence type="ECO:0000256" key="4">
    <source>
        <dbReference type="SAM" id="Coils"/>
    </source>
</evidence>
<dbReference type="InterPro" id="IPR006530">
    <property type="entry name" value="YD"/>
</dbReference>
<feature type="coiled-coil region" evidence="4">
    <location>
        <begin position="45"/>
        <end position="72"/>
    </location>
</feature>
<dbReference type="InterPro" id="IPR022385">
    <property type="entry name" value="Rhs_assc_core"/>
</dbReference>
<dbReference type="Pfam" id="PF25023">
    <property type="entry name" value="TEN_YD-shell"/>
    <property type="match status" value="4"/>
</dbReference>
<feature type="domain" description="Pre-toxin TG" evidence="6">
    <location>
        <begin position="102"/>
        <end position="167"/>
    </location>
</feature>
<evidence type="ECO:0000259" key="8">
    <source>
        <dbReference type="Pfam" id="PF25023"/>
    </source>
</evidence>
<organism evidence="9 10">
    <name type="scientific">Paenibacillus turicensis</name>
    <dbReference type="NCBI Taxonomy" id="160487"/>
    <lineage>
        <taxon>Bacteria</taxon>
        <taxon>Bacillati</taxon>
        <taxon>Bacillota</taxon>
        <taxon>Bacilli</taxon>
        <taxon>Bacillales</taxon>
        <taxon>Paenibacillaceae</taxon>
        <taxon>Paenibacillus</taxon>
    </lineage>
</organism>
<dbReference type="Gene3D" id="2.180.10.10">
    <property type="entry name" value="RHS repeat-associated core"/>
    <property type="match status" value="3"/>
</dbReference>
<accession>A0ABS4FMH3</accession>
<dbReference type="InterPro" id="IPR045351">
    <property type="entry name" value="DUF6531"/>
</dbReference>
<dbReference type="Proteomes" id="UP001519272">
    <property type="component" value="Unassembled WGS sequence"/>
</dbReference>
<evidence type="ECO:0000256" key="1">
    <source>
        <dbReference type="ARBA" id="ARBA00004613"/>
    </source>
</evidence>
<reference evidence="9 10" key="1">
    <citation type="submission" date="2021-03" db="EMBL/GenBank/DDBJ databases">
        <title>Genomic Encyclopedia of Type Strains, Phase IV (KMG-IV): sequencing the most valuable type-strain genomes for metagenomic binning, comparative biology and taxonomic classification.</title>
        <authorList>
            <person name="Goeker M."/>
        </authorList>
    </citation>
    <scope>NUCLEOTIDE SEQUENCE [LARGE SCALE GENOMIC DNA]</scope>
    <source>
        <strain evidence="9 10">DSM 14349</strain>
    </source>
</reference>
<feature type="domain" description="DUF6531" evidence="7">
    <location>
        <begin position="316"/>
        <end position="374"/>
    </location>
</feature>
<feature type="domain" description="Teneurin-like YD-shell" evidence="8">
    <location>
        <begin position="642"/>
        <end position="739"/>
    </location>
</feature>
<comment type="subcellular location">
    <subcellularLocation>
        <location evidence="1">Secreted</location>
    </subcellularLocation>
</comment>
<protein>
    <submittedName>
        <fullName evidence="9">RHS repeat-associated protein</fullName>
    </submittedName>
</protein>
<dbReference type="InterPro" id="IPR027797">
    <property type="entry name" value="PT-TG_dom"/>
</dbReference>
<keyword evidence="2" id="KW-0964">Secreted</keyword>
<dbReference type="InterPro" id="IPR050708">
    <property type="entry name" value="T6SS_VgrG/RHS"/>
</dbReference>
<evidence type="ECO:0000259" key="7">
    <source>
        <dbReference type="Pfam" id="PF20148"/>
    </source>
</evidence>
<dbReference type="RefSeq" id="WP_210087445.1">
    <property type="nucleotide sequence ID" value="NZ_JAGGKG010000001.1"/>
</dbReference>
<dbReference type="Pfam" id="PF20148">
    <property type="entry name" value="DUF6531"/>
    <property type="match status" value="1"/>
</dbReference>
<feature type="domain" description="Teneurin-like YD-shell" evidence="8">
    <location>
        <begin position="793"/>
        <end position="947"/>
    </location>
</feature>
<feature type="compositionally biased region" description="Basic and acidic residues" evidence="5">
    <location>
        <begin position="261"/>
        <end position="277"/>
    </location>
</feature>
<dbReference type="InterPro" id="IPR056823">
    <property type="entry name" value="TEN-like_YD-shell"/>
</dbReference>
<evidence type="ECO:0000313" key="9">
    <source>
        <dbReference type="EMBL" id="MBP1903785.1"/>
    </source>
</evidence>
<evidence type="ECO:0000313" key="10">
    <source>
        <dbReference type="Proteomes" id="UP001519272"/>
    </source>
</evidence>
<feature type="domain" description="Teneurin-like YD-shell" evidence="8">
    <location>
        <begin position="959"/>
        <end position="1078"/>
    </location>
</feature>
<gene>
    <name evidence="9" type="ORF">J2Z32_000397</name>
</gene>
<feature type="region of interest" description="Disordered" evidence="5">
    <location>
        <begin position="234"/>
        <end position="315"/>
    </location>
</feature>
<dbReference type="PANTHER" id="PTHR32305">
    <property type="match status" value="1"/>
</dbReference>
<keyword evidence="10" id="KW-1185">Reference proteome</keyword>
<evidence type="ECO:0000256" key="2">
    <source>
        <dbReference type="ARBA" id="ARBA00022525"/>
    </source>
</evidence>
<evidence type="ECO:0000256" key="5">
    <source>
        <dbReference type="SAM" id="MobiDB-lite"/>
    </source>
</evidence>
<sequence length="1709" mass="192509">MQIELRVSDLEELGSKLRRSGNEIEGIRSELRRAMSGLSLRSQGRAEVDSSYQRIESMLKELEQSLDRYSRGVTLKGKNFDEADGKAPPFEWGKVWDVFKVITSIVLDFTPIVSNIKAVVEALTGRDLITGAELTWYERALGLLGPLGKGLNKGAKLLKATDEVVSGINKFTKATHVVAETVDNGKGIVEAITGVDMITGEKLQPWQRALAAAGVTVSVGVNKWANQKNNKFMQAANEVTDDSKRITKSQNGSQGDMGSGNKKDAGGNSSHQKDGSHTETTAQNQVSNPNETHVQQGTEVTQISDPKKTEQKCMNGDPVHVGTGQQFMIHSALKLYGAATWDLQLFYNSNLLQKSELGLAWTHNYAMRLDFENGQQVNQEAELDPNRMDTGEEFNQKAEVDPPDEASMPRQSSGLSESSMPSEAITIWWTAGRRNVFTRQEDGVYRSMDTDVLLDELTPVAEGYELKLGSTRERYYFNKNGILQRHVNRVGMALQATHDEQGVLQSLQDELSGRALQFKYDQGLLTGVIDGHRQISFAYNEAGWLEELTDTENLVTSFTCDEAGRILTMATNGKRDFTNVFDAFHRIVKQIDGKDSVTTFEYDAHSRPGYFLTTVTNRAGEVEHHVYNERHLLLEISGEEGVLHRYTYNERGQKLTESNALGETVCYTYDEKGQLISFQDALGQATTYMYDNRGLLIEEQNALGAVTRYTYDEQERLTQITRPDGVSCHWEYHESGALLAYHNFAGETVRYQYDDTGYIQAMQDGEGRQTTILIDEVGRMAGAQDVYGGTLLRKYNDDDKLVEVKDALGRTWRYQYNLDGKVTEISDPTGGTISYTYTAMGKVETTTDPLGNTHHYTYDGEDRLIAEEDARGGITRLRYDGRGRVASVTDALDRMITYKYDATGRLESVFDALGQPVQTLTNDANGQPIAISNALGHTTERRFNALYQPVEQVAADGIKTEYHYDELARLQEVIEDSEQWRARYTQSYDFEHRLTKYQDANGNETTLTYNRTGQIVEEKNSTGHGLSYTYDDRGWLASKQNARGQQEGYTYDAAGQLISMTDEVGQLEIQYDEAGRWVEGKETLSQASLQTRNQGKELTQTIRRSYDALGRLIEQWDVWGQRIGYAYDEVGNLTHLTYPDGKVVEYRYNLGGELTEVKDWAGRLTRYRYDANGHLIETNRSNGTKERRSYDALGQLLRQQDATPQGILLQDLKYEYNEVGQIVREQNKQYTYDQLRRLISGADQGKITYYRYDLGGNLTEQNEVDAQTGLGIEGTRGLTGTGAITGTRETNIGDKLGGLDQGSSNTTNTMSVFSYSADNRLRRIGNYPTEHDADGNLLYFTDGEKMAAYEYDARNRLIQTGRMKYRYNWRNERIESIWRGKVTRYVVDDLSTFSRVLMELDGDGNVLTRYVYGLGLIGREDAATGTYLSYHSDLRGSTTILTNEHGLVTDRYAYGIYGEVDHFEGNTSQPFQYNGRDGVMHDINGLYYMRARYYHTELKRFLNRDVVRGDITDGQTFNRYAYVNGDPVRYVDPLGLARLGCEFFEEAKIARTGEDWNEYFKKQYGDGNVAWGIEGTGKTGAYNPYFSGGTGQGLGKLEGMEINVSQKGIDIVKNHISTFDSYAPNQAMIQRLENALQSGKPLTGADASFYMHEVSEFTKMRKGMDYDTAHASAIQKYNVSPFSVYHPDVIKSMPGEFNSSWFNFWGLEK</sequence>
<keyword evidence="3" id="KW-0677">Repeat</keyword>
<dbReference type="PANTHER" id="PTHR32305:SF15">
    <property type="entry name" value="PROTEIN RHSA-RELATED"/>
    <property type="match status" value="1"/>
</dbReference>
<dbReference type="EMBL" id="JAGGKG010000001">
    <property type="protein sequence ID" value="MBP1903785.1"/>
    <property type="molecule type" value="Genomic_DNA"/>
</dbReference>
<keyword evidence="4" id="KW-0175">Coiled coil</keyword>
<evidence type="ECO:0000256" key="3">
    <source>
        <dbReference type="ARBA" id="ARBA00022737"/>
    </source>
</evidence>
<feature type="compositionally biased region" description="Polar residues" evidence="5">
    <location>
        <begin position="278"/>
        <end position="304"/>
    </location>
</feature>
<feature type="domain" description="Teneurin-like YD-shell" evidence="8">
    <location>
        <begin position="1097"/>
        <end position="1223"/>
    </location>
</feature>
<evidence type="ECO:0000259" key="6">
    <source>
        <dbReference type="Pfam" id="PF14449"/>
    </source>
</evidence>
<feature type="region of interest" description="Disordered" evidence="5">
    <location>
        <begin position="394"/>
        <end position="419"/>
    </location>
</feature>
<proteinExistence type="predicted"/>
<name>A0ABS4FMH3_9BACL</name>
<dbReference type="NCBIfam" id="TIGR01643">
    <property type="entry name" value="YD_repeat_2x"/>
    <property type="match status" value="12"/>
</dbReference>
<feature type="domain" description="Pre-toxin TG" evidence="6">
    <location>
        <begin position="182"/>
        <end position="224"/>
    </location>
</feature>
<dbReference type="Pfam" id="PF14449">
    <property type="entry name" value="PT-TG"/>
    <property type="match status" value="2"/>
</dbReference>